<evidence type="ECO:0000313" key="2">
    <source>
        <dbReference type="EMBL" id="KAK9131438.1"/>
    </source>
</evidence>
<accession>A0AAP0P5F5</accession>
<proteinExistence type="predicted"/>
<comment type="caution">
    <text evidence="2">The sequence shown here is derived from an EMBL/GenBank/DDBJ whole genome shotgun (WGS) entry which is preliminary data.</text>
</comment>
<keyword evidence="3" id="KW-1185">Reference proteome</keyword>
<feature type="region of interest" description="Disordered" evidence="1">
    <location>
        <begin position="32"/>
        <end position="93"/>
    </location>
</feature>
<reference evidence="2 3" key="1">
    <citation type="submission" date="2024-01" db="EMBL/GenBank/DDBJ databases">
        <title>Genome assemblies of Stephania.</title>
        <authorList>
            <person name="Yang L."/>
        </authorList>
    </citation>
    <scope>NUCLEOTIDE SEQUENCE [LARGE SCALE GENOMIC DNA]</scope>
    <source>
        <strain evidence="2">QJT</strain>
        <tissue evidence="2">Leaf</tissue>
    </source>
</reference>
<dbReference type="Proteomes" id="UP001417504">
    <property type="component" value="Unassembled WGS sequence"/>
</dbReference>
<gene>
    <name evidence="2" type="ORF">Sjap_011925</name>
</gene>
<protein>
    <submittedName>
        <fullName evidence="2">Uncharacterized protein</fullName>
    </submittedName>
</protein>
<organism evidence="2 3">
    <name type="scientific">Stephania japonica</name>
    <dbReference type="NCBI Taxonomy" id="461633"/>
    <lineage>
        <taxon>Eukaryota</taxon>
        <taxon>Viridiplantae</taxon>
        <taxon>Streptophyta</taxon>
        <taxon>Embryophyta</taxon>
        <taxon>Tracheophyta</taxon>
        <taxon>Spermatophyta</taxon>
        <taxon>Magnoliopsida</taxon>
        <taxon>Ranunculales</taxon>
        <taxon>Menispermaceae</taxon>
        <taxon>Menispermoideae</taxon>
        <taxon>Cissampelideae</taxon>
        <taxon>Stephania</taxon>
    </lineage>
</organism>
<feature type="compositionally biased region" description="Basic and acidic residues" evidence="1">
    <location>
        <begin position="52"/>
        <end position="93"/>
    </location>
</feature>
<name>A0AAP0P5F5_9MAGN</name>
<dbReference type="AlphaFoldDB" id="A0AAP0P5F5"/>
<evidence type="ECO:0000313" key="3">
    <source>
        <dbReference type="Proteomes" id="UP001417504"/>
    </source>
</evidence>
<sequence>MIKSPKITPRIHTSIHRSSTSACILQHNHLLRAAPERQVPNREPQNHRNKHAPIERHDRQHQQVPDRRVDPEQHGTREPRRPRADSERPHQKRRLEIRVALLRRDHFESDPTVLHVLVENREEEADEEGEGVARPGVGAPRVEEESYLFAPVEGHVHHGSVGVGLGFWR</sequence>
<evidence type="ECO:0000256" key="1">
    <source>
        <dbReference type="SAM" id="MobiDB-lite"/>
    </source>
</evidence>
<dbReference type="EMBL" id="JBBNAE010000004">
    <property type="protein sequence ID" value="KAK9131438.1"/>
    <property type="molecule type" value="Genomic_DNA"/>
</dbReference>